<feature type="binding site" evidence="7">
    <location>
        <position position="450"/>
    </location>
    <ligand>
        <name>L-aspartate</name>
        <dbReference type="ChEBI" id="CHEBI:29991"/>
    </ligand>
</feature>
<feature type="binding site" evidence="7">
    <location>
        <position position="491"/>
    </location>
    <ligand>
        <name>L-aspartate</name>
        <dbReference type="ChEBI" id="CHEBI:29991"/>
    </ligand>
</feature>
<dbReference type="NCBIfam" id="TIGR00459">
    <property type="entry name" value="aspS_bact"/>
    <property type="match status" value="1"/>
</dbReference>
<dbReference type="NCBIfam" id="NF001750">
    <property type="entry name" value="PRK00476.1"/>
    <property type="match status" value="1"/>
</dbReference>
<dbReference type="InterPro" id="IPR004365">
    <property type="entry name" value="NA-bd_OB_tRNA"/>
</dbReference>
<keyword evidence="3 7" id="KW-0547">Nucleotide-binding</keyword>
<dbReference type="GO" id="GO:0005737">
    <property type="term" value="C:cytoplasm"/>
    <property type="evidence" value="ECO:0007669"/>
    <property type="project" value="UniProtKB-SubCell"/>
</dbReference>
<dbReference type="InterPro" id="IPR002312">
    <property type="entry name" value="Asp/Asn-tRNA-synth_IIb"/>
</dbReference>
<dbReference type="PANTHER" id="PTHR22594:SF5">
    <property type="entry name" value="ASPARTATE--TRNA LIGASE, MITOCHONDRIAL"/>
    <property type="match status" value="1"/>
</dbReference>
<keyword evidence="2 7" id="KW-0436">Ligase</keyword>
<dbReference type="InterPro" id="IPR004524">
    <property type="entry name" value="Asp-tRNA-ligase_1"/>
</dbReference>
<dbReference type="EMBL" id="DVJQ01000010">
    <property type="protein sequence ID" value="HIS73615.1"/>
    <property type="molecule type" value="Genomic_DNA"/>
</dbReference>
<feature type="binding site" evidence="7">
    <location>
        <begin position="536"/>
        <end position="539"/>
    </location>
    <ligand>
        <name>ATP</name>
        <dbReference type="ChEBI" id="CHEBI:30616"/>
    </ligand>
</feature>
<protein>
    <recommendedName>
        <fullName evidence="7">Aspartate--tRNA ligase</fullName>
        <ecNumber evidence="7">6.1.1.12</ecNumber>
    </recommendedName>
    <alternativeName>
        <fullName evidence="7">Aspartyl-tRNA synthetase</fullName>
        <shortName evidence="7">AspRS</shortName>
    </alternativeName>
</protein>
<dbReference type="PANTHER" id="PTHR22594">
    <property type="entry name" value="ASPARTYL/LYSYL-TRNA SYNTHETASE"/>
    <property type="match status" value="1"/>
</dbReference>
<dbReference type="PROSITE" id="PS50862">
    <property type="entry name" value="AA_TRNA_LIGASE_II"/>
    <property type="match status" value="1"/>
</dbReference>
<comment type="caution">
    <text evidence="7">Lacks conserved residue(s) required for the propagation of feature annotation.</text>
</comment>
<organism evidence="9 10">
    <name type="scientific">Candidatus Galligastranaerophilus intestinavium</name>
    <dbReference type="NCBI Taxonomy" id="2840836"/>
    <lineage>
        <taxon>Bacteria</taxon>
        <taxon>Candidatus Galligastranaerophilus</taxon>
    </lineage>
</organism>
<dbReference type="InterPro" id="IPR004364">
    <property type="entry name" value="Aa-tRNA-synt_II"/>
</dbReference>
<evidence type="ECO:0000256" key="5">
    <source>
        <dbReference type="ARBA" id="ARBA00022917"/>
    </source>
</evidence>
<feature type="binding site" evidence="7">
    <location>
        <position position="177"/>
    </location>
    <ligand>
        <name>L-aspartate</name>
        <dbReference type="ChEBI" id="CHEBI:29991"/>
    </ligand>
</feature>
<evidence type="ECO:0000313" key="10">
    <source>
        <dbReference type="Proteomes" id="UP000886865"/>
    </source>
</evidence>
<dbReference type="Proteomes" id="UP000886865">
    <property type="component" value="Unassembled WGS sequence"/>
</dbReference>
<accession>A0A9D1FI46</accession>
<feature type="binding site" evidence="7">
    <location>
        <position position="484"/>
    </location>
    <ligand>
        <name>ATP</name>
        <dbReference type="ChEBI" id="CHEBI:30616"/>
    </ligand>
</feature>
<feature type="binding site" evidence="7">
    <location>
        <position position="223"/>
    </location>
    <ligand>
        <name>L-aspartate</name>
        <dbReference type="ChEBI" id="CHEBI:29991"/>
    </ligand>
</feature>
<dbReference type="InterPro" id="IPR029351">
    <property type="entry name" value="GAD_dom"/>
</dbReference>
<comment type="subcellular location">
    <subcellularLocation>
        <location evidence="7">Cytoplasm</location>
    </subcellularLocation>
</comment>
<dbReference type="GO" id="GO:0003676">
    <property type="term" value="F:nucleic acid binding"/>
    <property type="evidence" value="ECO:0007669"/>
    <property type="project" value="InterPro"/>
</dbReference>
<dbReference type="SUPFAM" id="SSF55681">
    <property type="entry name" value="Class II aaRS and biotin synthetases"/>
    <property type="match status" value="1"/>
</dbReference>
<dbReference type="Gene3D" id="3.30.930.10">
    <property type="entry name" value="Bira Bifunctional Protein, Domain 2"/>
    <property type="match status" value="1"/>
</dbReference>
<dbReference type="SUPFAM" id="SSF50249">
    <property type="entry name" value="Nucleic acid-binding proteins"/>
    <property type="match status" value="1"/>
</dbReference>
<dbReference type="AlphaFoldDB" id="A0A9D1FI46"/>
<keyword evidence="7" id="KW-0963">Cytoplasm</keyword>
<evidence type="ECO:0000256" key="1">
    <source>
        <dbReference type="ARBA" id="ARBA00006303"/>
    </source>
</evidence>
<dbReference type="Pfam" id="PF02938">
    <property type="entry name" value="GAD"/>
    <property type="match status" value="1"/>
</dbReference>
<dbReference type="Pfam" id="PF00152">
    <property type="entry name" value="tRNA-synt_2"/>
    <property type="match status" value="1"/>
</dbReference>
<keyword evidence="6 7" id="KW-0030">Aminoacyl-tRNA synthetase</keyword>
<evidence type="ECO:0000256" key="3">
    <source>
        <dbReference type="ARBA" id="ARBA00022741"/>
    </source>
</evidence>
<feature type="binding site" evidence="7">
    <location>
        <begin position="223"/>
        <end position="225"/>
    </location>
    <ligand>
        <name>ATP</name>
        <dbReference type="ChEBI" id="CHEBI:30616"/>
    </ligand>
</feature>
<comment type="function">
    <text evidence="7">Catalyzes the attachment of L-aspartate to tRNA(Asp) in a two-step reaction: L-aspartate is first activated by ATP to form Asp-AMP and then transferred to the acceptor end of tRNA(Asp).</text>
</comment>
<evidence type="ECO:0000256" key="6">
    <source>
        <dbReference type="ARBA" id="ARBA00023146"/>
    </source>
</evidence>
<evidence type="ECO:0000259" key="8">
    <source>
        <dbReference type="PROSITE" id="PS50862"/>
    </source>
</evidence>
<dbReference type="EC" id="6.1.1.12" evidence="7"/>
<comment type="caution">
    <text evidence="9">The sequence shown here is derived from an EMBL/GenBank/DDBJ whole genome shotgun (WGS) entry which is preliminary data.</text>
</comment>
<dbReference type="Gene3D" id="3.30.1360.30">
    <property type="entry name" value="GAD-like domain"/>
    <property type="match status" value="1"/>
</dbReference>
<gene>
    <name evidence="7 9" type="primary">aspS</name>
    <name evidence="9" type="ORF">IAA86_01180</name>
</gene>
<dbReference type="HAMAP" id="MF_00044">
    <property type="entry name" value="Asp_tRNA_synth_type1"/>
    <property type="match status" value="1"/>
</dbReference>
<dbReference type="Pfam" id="PF01336">
    <property type="entry name" value="tRNA_anti-codon"/>
    <property type="match status" value="1"/>
</dbReference>
<keyword evidence="4 7" id="KW-0067">ATP-binding</keyword>
<evidence type="ECO:0000256" key="2">
    <source>
        <dbReference type="ARBA" id="ARBA00022598"/>
    </source>
</evidence>
<keyword evidence="5 7" id="KW-0648">Protein biosynthesis</keyword>
<comment type="subunit">
    <text evidence="7">Homodimer.</text>
</comment>
<evidence type="ECO:0000256" key="7">
    <source>
        <dbReference type="HAMAP-Rule" id="MF_00044"/>
    </source>
</evidence>
<dbReference type="GO" id="GO:0005524">
    <property type="term" value="F:ATP binding"/>
    <property type="evidence" value="ECO:0007669"/>
    <property type="project" value="UniProtKB-UniRule"/>
</dbReference>
<dbReference type="InterPro" id="IPR006195">
    <property type="entry name" value="aa-tRNA-synth_II"/>
</dbReference>
<dbReference type="GO" id="GO:0004815">
    <property type="term" value="F:aspartate-tRNA ligase activity"/>
    <property type="evidence" value="ECO:0007669"/>
    <property type="project" value="UniProtKB-UniRule"/>
</dbReference>
<dbReference type="GO" id="GO:0006422">
    <property type="term" value="P:aspartyl-tRNA aminoacylation"/>
    <property type="evidence" value="ECO:0007669"/>
    <property type="project" value="UniProtKB-UniRule"/>
</dbReference>
<evidence type="ECO:0000313" key="9">
    <source>
        <dbReference type="EMBL" id="HIS73615.1"/>
    </source>
</evidence>
<dbReference type="SUPFAM" id="SSF55261">
    <property type="entry name" value="GAD domain-like"/>
    <property type="match status" value="1"/>
</dbReference>
<dbReference type="InterPro" id="IPR004115">
    <property type="entry name" value="GAD-like_sf"/>
</dbReference>
<reference evidence="9" key="2">
    <citation type="journal article" date="2021" name="PeerJ">
        <title>Extensive microbial diversity within the chicken gut microbiome revealed by metagenomics and culture.</title>
        <authorList>
            <person name="Gilroy R."/>
            <person name="Ravi A."/>
            <person name="Getino M."/>
            <person name="Pursley I."/>
            <person name="Horton D.L."/>
            <person name="Alikhan N.F."/>
            <person name="Baker D."/>
            <person name="Gharbi K."/>
            <person name="Hall N."/>
            <person name="Watson M."/>
            <person name="Adriaenssens E.M."/>
            <person name="Foster-Nyarko E."/>
            <person name="Jarju S."/>
            <person name="Secka A."/>
            <person name="Antonio M."/>
            <person name="Oren A."/>
            <person name="Chaudhuri R.R."/>
            <person name="La Ragione R."/>
            <person name="Hildebrand F."/>
            <person name="Pallen M.J."/>
        </authorList>
    </citation>
    <scope>NUCLEOTIDE SEQUENCE</scope>
    <source>
        <strain evidence="9">CHK152-2871</strain>
    </source>
</reference>
<name>A0A9D1FI46_9BACT</name>
<dbReference type="InterPro" id="IPR045864">
    <property type="entry name" value="aa-tRNA-synth_II/BPL/LPL"/>
</dbReference>
<dbReference type="CDD" id="cd00777">
    <property type="entry name" value="AspRS_core"/>
    <property type="match status" value="1"/>
</dbReference>
<comment type="catalytic activity">
    <reaction evidence="7">
        <text>tRNA(Asp) + L-aspartate + ATP = L-aspartyl-tRNA(Asp) + AMP + diphosphate</text>
        <dbReference type="Rhea" id="RHEA:19649"/>
        <dbReference type="Rhea" id="RHEA-COMP:9660"/>
        <dbReference type="Rhea" id="RHEA-COMP:9678"/>
        <dbReference type="ChEBI" id="CHEBI:29991"/>
        <dbReference type="ChEBI" id="CHEBI:30616"/>
        <dbReference type="ChEBI" id="CHEBI:33019"/>
        <dbReference type="ChEBI" id="CHEBI:78442"/>
        <dbReference type="ChEBI" id="CHEBI:78516"/>
        <dbReference type="ChEBI" id="CHEBI:456215"/>
        <dbReference type="EC" id="6.1.1.12"/>
    </reaction>
</comment>
<dbReference type="InterPro" id="IPR047089">
    <property type="entry name" value="Asp-tRNA-ligase_1_N"/>
</dbReference>
<dbReference type="InterPro" id="IPR012340">
    <property type="entry name" value="NA-bd_OB-fold"/>
</dbReference>
<dbReference type="CDD" id="cd04317">
    <property type="entry name" value="EcAspRS_like_N"/>
    <property type="match status" value="1"/>
</dbReference>
<evidence type="ECO:0000256" key="4">
    <source>
        <dbReference type="ARBA" id="ARBA00022840"/>
    </source>
</evidence>
<proteinExistence type="inferred from homology"/>
<dbReference type="InterPro" id="IPR047090">
    <property type="entry name" value="AspRS_core"/>
</dbReference>
<feature type="domain" description="Aminoacyl-transfer RNA synthetases class-II family profile" evidence="8">
    <location>
        <begin position="144"/>
        <end position="557"/>
    </location>
</feature>
<dbReference type="Gene3D" id="2.40.50.140">
    <property type="entry name" value="Nucleic acid-binding proteins"/>
    <property type="match status" value="1"/>
</dbReference>
<sequence length="592" mass="67349">MELSYKKQNCTQVNEDYIGKECTLAGWVSTVRDLGGIIFVEVRDRSGLFQVVADPKINPQVYEKFQELRSEFVIQVTGKISKRPDDTINEKLKTGTIEMYPENIEILSRAIALPFVLDDESVSEEVRLKYRYLDIRREKMLSNLTLRHKIVAAIRNYLNENDFLEIETPNLTKATPEGARDYLVPSRVHDGKFYALPQSPQIFKQLLMVGGIEKYYQIARCFRDEDLRADRQPEFTQVDIEMSFVKQDDVIKMAEGLVVDAFKAAGVEVSAPFKRLTWKEAMEKYGSDKPDTRFGLELFDVSDVMAASTFEAFKSVVEKGGTVRAIKIPGIAGYSRKEMDDVRNLAISFGAKGLAWVTYLEDGSVKSPVFKFLTQEQIDEIQNRADAKKGDIVFFVADTHKIVFDVLGRFRLYFGDRLGLIDKSKHDLLWVVDFPLFEYSQEEDRYVSVHHPFTMPAYEDIDKLETDKAHVKSIAYDVVYNGNELGGGSIRIHDPLIQEKAFRALGLSDDDIKNKFEFMINAFKYGTPPHGGIALGLDRLVALLVRANSIRDVIAFPKNAQAKCVMTQAPSDVSEAQLRELHIKLRNLPKIN</sequence>
<comment type="similarity">
    <text evidence="1 7">Belongs to the class-II aminoacyl-tRNA synthetase family. Type 1 subfamily.</text>
</comment>
<dbReference type="PRINTS" id="PR01042">
    <property type="entry name" value="TRNASYNTHASP"/>
</dbReference>
<feature type="binding site" evidence="7">
    <location>
        <position position="232"/>
    </location>
    <ligand>
        <name>ATP</name>
        <dbReference type="ChEBI" id="CHEBI:30616"/>
    </ligand>
</feature>
<feature type="region of interest" description="Aspartate" evidence="7">
    <location>
        <begin position="201"/>
        <end position="204"/>
    </location>
</feature>
<reference evidence="9" key="1">
    <citation type="submission" date="2020-10" db="EMBL/GenBank/DDBJ databases">
        <authorList>
            <person name="Gilroy R."/>
        </authorList>
    </citation>
    <scope>NUCLEOTIDE SEQUENCE</scope>
    <source>
        <strain evidence="9">CHK152-2871</strain>
    </source>
</reference>